<accession>A0A4Q1QVE4</accession>
<protein>
    <submittedName>
        <fullName evidence="2">Uncharacterized protein</fullName>
    </submittedName>
</protein>
<evidence type="ECO:0000256" key="1">
    <source>
        <dbReference type="SAM" id="Phobius"/>
    </source>
</evidence>
<evidence type="ECO:0000313" key="3">
    <source>
        <dbReference type="Proteomes" id="UP000289482"/>
    </source>
</evidence>
<comment type="caution">
    <text evidence="2">The sequence shown here is derived from an EMBL/GenBank/DDBJ whole genome shotgun (WGS) entry which is preliminary data.</text>
</comment>
<evidence type="ECO:0000313" key="2">
    <source>
        <dbReference type="EMBL" id="RXS60918.1"/>
    </source>
</evidence>
<name>A0A4Q1QVE4_9ACTN</name>
<keyword evidence="3" id="KW-1185">Reference proteome</keyword>
<reference evidence="2 3" key="1">
    <citation type="submission" date="2019-01" db="EMBL/GenBank/DDBJ databases">
        <title>Draft genome sequences of the type strain Streptomyces sioyaensis DSM 40032 and its novel strain, TM32, a thermotolerant antibiotics-producing actinobacterium.</title>
        <authorList>
            <person name="Nakaew N."/>
            <person name="Lumyong S."/>
            <person name="Sloan W.T."/>
            <person name="Sungthong R."/>
        </authorList>
    </citation>
    <scope>NUCLEOTIDE SEQUENCE [LARGE SCALE GENOMIC DNA]</scope>
    <source>
        <strain evidence="2 3">DSM 40032</strain>
    </source>
</reference>
<keyword evidence="1" id="KW-0472">Membrane</keyword>
<gene>
    <name evidence="2" type="ORF">EST54_27060</name>
</gene>
<proteinExistence type="predicted"/>
<sequence>MTTQSRPRPRPPVCRRDRDHRTTVLAALLLAASAAAVVYVLLGVQDSPVEPAEAPPQAVRG</sequence>
<dbReference type="GeneID" id="95781568"/>
<dbReference type="EMBL" id="SDIF01000108">
    <property type="protein sequence ID" value="RXS60918.1"/>
    <property type="molecule type" value="Genomic_DNA"/>
</dbReference>
<keyword evidence="1" id="KW-1133">Transmembrane helix</keyword>
<dbReference type="RefSeq" id="WP_129250341.1">
    <property type="nucleotide sequence ID" value="NZ_JABZEL010000016.1"/>
</dbReference>
<keyword evidence="1" id="KW-0812">Transmembrane</keyword>
<feature type="transmembrane region" description="Helical" evidence="1">
    <location>
        <begin position="21"/>
        <end position="42"/>
    </location>
</feature>
<dbReference type="AlphaFoldDB" id="A0A4Q1QVE4"/>
<dbReference type="Proteomes" id="UP000289482">
    <property type="component" value="Unassembled WGS sequence"/>
</dbReference>
<organism evidence="2 3">
    <name type="scientific">Streptomyces sioyaensis</name>
    <dbReference type="NCBI Taxonomy" id="67364"/>
    <lineage>
        <taxon>Bacteria</taxon>
        <taxon>Bacillati</taxon>
        <taxon>Actinomycetota</taxon>
        <taxon>Actinomycetes</taxon>
        <taxon>Kitasatosporales</taxon>
        <taxon>Streptomycetaceae</taxon>
        <taxon>Streptomyces</taxon>
    </lineage>
</organism>